<organism evidence="1 3">
    <name type="scientific">Didymodactylos carnosus</name>
    <dbReference type="NCBI Taxonomy" id="1234261"/>
    <lineage>
        <taxon>Eukaryota</taxon>
        <taxon>Metazoa</taxon>
        <taxon>Spiralia</taxon>
        <taxon>Gnathifera</taxon>
        <taxon>Rotifera</taxon>
        <taxon>Eurotatoria</taxon>
        <taxon>Bdelloidea</taxon>
        <taxon>Philodinida</taxon>
        <taxon>Philodinidae</taxon>
        <taxon>Didymodactylos</taxon>
    </lineage>
</organism>
<evidence type="ECO:0000313" key="3">
    <source>
        <dbReference type="Proteomes" id="UP000663829"/>
    </source>
</evidence>
<sequence>MSDSISPIFSRHLPPPTMSHFFLLLATFLPLQITPFKCTSGKHVTLRVTAQVKQRINSNAKVLALVLVNANINPPPLVRSDVGM</sequence>
<gene>
    <name evidence="1" type="ORF">GPM918_LOCUS18290</name>
    <name evidence="2" type="ORF">SRO942_LOCUS18287</name>
</gene>
<name>A0A814NFP6_9BILA</name>
<comment type="caution">
    <text evidence="1">The sequence shown here is derived from an EMBL/GenBank/DDBJ whole genome shotgun (WGS) entry which is preliminary data.</text>
</comment>
<dbReference type="EMBL" id="CAJNOQ010005249">
    <property type="protein sequence ID" value="CAF1091622.1"/>
    <property type="molecule type" value="Genomic_DNA"/>
</dbReference>
<dbReference type="EMBL" id="CAJOBC010005249">
    <property type="protein sequence ID" value="CAF3857103.1"/>
    <property type="molecule type" value="Genomic_DNA"/>
</dbReference>
<evidence type="ECO:0000313" key="2">
    <source>
        <dbReference type="EMBL" id="CAF3857103.1"/>
    </source>
</evidence>
<evidence type="ECO:0000313" key="1">
    <source>
        <dbReference type="EMBL" id="CAF1091622.1"/>
    </source>
</evidence>
<accession>A0A814NFP6</accession>
<dbReference type="Proteomes" id="UP000681722">
    <property type="component" value="Unassembled WGS sequence"/>
</dbReference>
<dbReference type="Proteomes" id="UP000663829">
    <property type="component" value="Unassembled WGS sequence"/>
</dbReference>
<reference evidence="1" key="1">
    <citation type="submission" date="2021-02" db="EMBL/GenBank/DDBJ databases">
        <authorList>
            <person name="Nowell W R."/>
        </authorList>
    </citation>
    <scope>NUCLEOTIDE SEQUENCE</scope>
</reference>
<keyword evidence="3" id="KW-1185">Reference proteome</keyword>
<dbReference type="AlphaFoldDB" id="A0A814NFP6"/>
<protein>
    <submittedName>
        <fullName evidence="1">Uncharacterized protein</fullName>
    </submittedName>
</protein>
<proteinExistence type="predicted"/>